<keyword evidence="2" id="KW-1185">Reference proteome</keyword>
<organism evidence="1 2">
    <name type="scientific">Psychromicrobium lacuslunae</name>
    <dbReference type="NCBI Taxonomy" id="1618207"/>
    <lineage>
        <taxon>Bacteria</taxon>
        <taxon>Bacillati</taxon>
        <taxon>Actinomycetota</taxon>
        <taxon>Actinomycetes</taxon>
        <taxon>Micrococcales</taxon>
        <taxon>Micrococcaceae</taxon>
        <taxon>Psychromicrobium</taxon>
    </lineage>
</organism>
<dbReference type="RefSeq" id="WP_045076245.1">
    <property type="nucleotide sequence ID" value="NZ_CP011005.1"/>
</dbReference>
<evidence type="ECO:0000313" key="1">
    <source>
        <dbReference type="EMBL" id="AJT42401.1"/>
    </source>
</evidence>
<reference evidence="1 2" key="1">
    <citation type="journal article" date="2015" name="Genome Announc.">
        <title>Complete Genome Sequencing of Protease-Producing Novel Arthrobacter sp. Strain IHBB 11108 Using PacBio Single-Molecule Real-Time Sequencing Technology.</title>
        <authorList>
            <person name="Kiran S."/>
            <person name="Swarnkar M.K."/>
            <person name="Pal M."/>
            <person name="Thakur R."/>
            <person name="Tewari R."/>
            <person name="Singh A.K."/>
            <person name="Gulati A."/>
        </authorList>
    </citation>
    <scope>NUCLEOTIDE SEQUENCE [LARGE SCALE GENOMIC DNA]</scope>
    <source>
        <strain evidence="1 2">IHBB 11108</strain>
    </source>
</reference>
<dbReference type="OrthoDB" id="8857610at2"/>
<sequence length="67" mass="7613">MSAAYVRRYYGVPAKRGVRVTVEGRPGVIVSFPEQYIGVRLDGEKRTSRCHPTWGVEYPEPTELESK</sequence>
<evidence type="ECO:0000313" key="2">
    <source>
        <dbReference type="Proteomes" id="UP000061839"/>
    </source>
</evidence>
<proteinExistence type="predicted"/>
<dbReference type="KEGG" id="ari:UM93_14490"/>
<dbReference type="AlphaFoldDB" id="A0A0D4C201"/>
<accession>A0A0D4C201</accession>
<protein>
    <submittedName>
        <fullName evidence="1">Uncharacterized protein</fullName>
    </submittedName>
</protein>
<dbReference type="PATRIC" id="fig|1618207.4.peg.2948"/>
<gene>
    <name evidence="1" type="ORF">UM93_14490</name>
</gene>
<dbReference type="HOGENOM" id="CLU_197501_0_0_11"/>
<name>A0A0D4C201_9MICC</name>
<dbReference type="STRING" id="1618207.UM93_14490"/>
<dbReference type="EMBL" id="CP011005">
    <property type="protein sequence ID" value="AJT42401.1"/>
    <property type="molecule type" value="Genomic_DNA"/>
</dbReference>
<dbReference type="Proteomes" id="UP000061839">
    <property type="component" value="Chromosome"/>
</dbReference>